<dbReference type="PROSITE" id="PS00595">
    <property type="entry name" value="AA_TRANSFER_CLASS_5"/>
    <property type="match status" value="1"/>
</dbReference>
<dbReference type="SUPFAM" id="SSF53383">
    <property type="entry name" value="PLP-dependent transferases"/>
    <property type="match status" value="1"/>
</dbReference>
<comment type="catalytic activity">
    <reaction evidence="9">
        <text>(sulfur carrier)-H + L-cysteine = (sulfur carrier)-SH + L-alanine</text>
        <dbReference type="Rhea" id="RHEA:43892"/>
        <dbReference type="Rhea" id="RHEA-COMP:14737"/>
        <dbReference type="Rhea" id="RHEA-COMP:14739"/>
        <dbReference type="ChEBI" id="CHEBI:29917"/>
        <dbReference type="ChEBI" id="CHEBI:35235"/>
        <dbReference type="ChEBI" id="CHEBI:57972"/>
        <dbReference type="ChEBI" id="CHEBI:64428"/>
        <dbReference type="EC" id="2.8.1.7"/>
    </reaction>
</comment>
<comment type="cofactor">
    <cofactor evidence="1 10">
        <name>pyridoxal 5'-phosphate</name>
        <dbReference type="ChEBI" id="CHEBI:597326"/>
    </cofactor>
</comment>
<keyword evidence="8" id="KW-0411">Iron-sulfur</keyword>
<keyword evidence="5" id="KW-0479">Metal-binding</keyword>
<dbReference type="RefSeq" id="WP_109094367.1">
    <property type="nucleotide sequence ID" value="NZ_QETB01000006.1"/>
</dbReference>
<gene>
    <name evidence="12" type="ORF">DD236_10540</name>
</gene>
<protein>
    <recommendedName>
        <fullName evidence="3">cysteine desulfurase</fullName>
        <ecNumber evidence="3">2.8.1.7</ecNumber>
    </recommendedName>
</protein>
<keyword evidence="6" id="KW-0663">Pyridoxal phosphate</keyword>
<name>A0A2V1K005_9ACTO</name>
<dbReference type="GO" id="GO:0046872">
    <property type="term" value="F:metal ion binding"/>
    <property type="evidence" value="ECO:0007669"/>
    <property type="project" value="UniProtKB-KW"/>
</dbReference>
<organism evidence="12 13">
    <name type="scientific">Ancrocorticia populi</name>
    <dbReference type="NCBI Taxonomy" id="2175228"/>
    <lineage>
        <taxon>Bacteria</taxon>
        <taxon>Bacillati</taxon>
        <taxon>Actinomycetota</taxon>
        <taxon>Actinomycetes</taxon>
        <taxon>Actinomycetales</taxon>
        <taxon>Actinomycetaceae</taxon>
        <taxon>Ancrocorticia</taxon>
    </lineage>
</organism>
<evidence type="ECO:0000313" key="13">
    <source>
        <dbReference type="Proteomes" id="UP000245283"/>
    </source>
</evidence>
<evidence type="ECO:0000256" key="8">
    <source>
        <dbReference type="ARBA" id="ARBA00023014"/>
    </source>
</evidence>
<dbReference type="Gene3D" id="3.40.640.10">
    <property type="entry name" value="Type I PLP-dependent aspartate aminotransferase-like (Major domain)"/>
    <property type="match status" value="1"/>
</dbReference>
<evidence type="ECO:0000256" key="2">
    <source>
        <dbReference type="ARBA" id="ARBA00006490"/>
    </source>
</evidence>
<keyword evidence="7" id="KW-0408">Iron</keyword>
<dbReference type="GO" id="GO:0051536">
    <property type="term" value="F:iron-sulfur cluster binding"/>
    <property type="evidence" value="ECO:0007669"/>
    <property type="project" value="UniProtKB-KW"/>
</dbReference>
<dbReference type="PIRSF" id="PIRSF005572">
    <property type="entry name" value="NifS"/>
    <property type="match status" value="1"/>
</dbReference>
<dbReference type="InterPro" id="IPR015422">
    <property type="entry name" value="PyrdxlP-dep_Trfase_small"/>
</dbReference>
<evidence type="ECO:0000259" key="11">
    <source>
        <dbReference type="Pfam" id="PF00266"/>
    </source>
</evidence>
<feature type="domain" description="Aminotransferase class V" evidence="11">
    <location>
        <begin position="4"/>
        <end position="357"/>
    </location>
</feature>
<evidence type="ECO:0000256" key="9">
    <source>
        <dbReference type="ARBA" id="ARBA00050776"/>
    </source>
</evidence>
<comment type="similarity">
    <text evidence="2">Belongs to the class-V pyridoxal-phosphate-dependent aminotransferase family. NifS/IscS subfamily.</text>
</comment>
<comment type="caution">
    <text evidence="12">The sequence shown here is derived from an EMBL/GenBank/DDBJ whole genome shotgun (WGS) entry which is preliminary data.</text>
</comment>
<sequence length="369" mass="38102">MSRIYLDHNGTTPVARQVADAMWPYLTEYFGNPSSSTPQGKLARRGIDTAREQVAALIGAHPDEITFTSGGTEANNLAIQGTARTARTHIAVSSVVEHPATLQPLTRLAEQGWVVHHLSVDAAGRVNPNNVPEGPVGLGTLILAQNEVGTIQSVSAVAERVHSAGGVMHADGAQAVGKVPVAVDELAVDLLSIAGHKLYAPKGVGALYIRRGTAIAPVLVGAGQERGLRPGTENVASIVGLGAAAELAQGLLESEPARQRGLRELFWRSLSPAIPGLVRISPAEGCLPNTLMVAFPDQIGSNLLDALDGIAASTGSACHSGVHTPAATLLEMGIEPRIALGALRLSIGRATTESDVHTAVAALAETAAR</sequence>
<dbReference type="InterPro" id="IPR015424">
    <property type="entry name" value="PyrdxlP-dep_Trfase"/>
</dbReference>
<dbReference type="InterPro" id="IPR015421">
    <property type="entry name" value="PyrdxlP-dep_Trfase_major"/>
</dbReference>
<keyword evidence="13" id="KW-1185">Reference proteome</keyword>
<dbReference type="PANTHER" id="PTHR11601">
    <property type="entry name" value="CYSTEINE DESULFURYLASE FAMILY MEMBER"/>
    <property type="match status" value="1"/>
</dbReference>
<proteinExistence type="inferred from homology"/>
<dbReference type="Pfam" id="PF00266">
    <property type="entry name" value="Aminotran_5"/>
    <property type="match status" value="1"/>
</dbReference>
<evidence type="ECO:0000256" key="3">
    <source>
        <dbReference type="ARBA" id="ARBA00012239"/>
    </source>
</evidence>
<dbReference type="InterPro" id="IPR000192">
    <property type="entry name" value="Aminotrans_V_dom"/>
</dbReference>
<evidence type="ECO:0000256" key="10">
    <source>
        <dbReference type="RuleBase" id="RU004504"/>
    </source>
</evidence>
<evidence type="ECO:0000256" key="4">
    <source>
        <dbReference type="ARBA" id="ARBA00022679"/>
    </source>
</evidence>
<dbReference type="AlphaFoldDB" id="A0A2V1K005"/>
<evidence type="ECO:0000256" key="7">
    <source>
        <dbReference type="ARBA" id="ARBA00023004"/>
    </source>
</evidence>
<reference evidence="13" key="1">
    <citation type="submission" date="2018-05" db="EMBL/GenBank/DDBJ databases">
        <authorList>
            <person name="Li Y."/>
        </authorList>
    </citation>
    <scope>NUCLEOTIDE SEQUENCE [LARGE SCALE GENOMIC DNA]</scope>
    <source>
        <strain evidence="13">sk1b4</strain>
    </source>
</reference>
<dbReference type="Gene3D" id="3.90.1150.10">
    <property type="entry name" value="Aspartate Aminotransferase, domain 1"/>
    <property type="match status" value="1"/>
</dbReference>
<dbReference type="PANTHER" id="PTHR11601:SF34">
    <property type="entry name" value="CYSTEINE DESULFURASE"/>
    <property type="match status" value="1"/>
</dbReference>
<evidence type="ECO:0000256" key="1">
    <source>
        <dbReference type="ARBA" id="ARBA00001933"/>
    </source>
</evidence>
<accession>A0A2V1K005</accession>
<dbReference type="EC" id="2.8.1.7" evidence="3"/>
<evidence type="ECO:0000256" key="5">
    <source>
        <dbReference type="ARBA" id="ARBA00022723"/>
    </source>
</evidence>
<dbReference type="InterPro" id="IPR016454">
    <property type="entry name" value="Cysteine_dSase"/>
</dbReference>
<dbReference type="EMBL" id="QETB01000006">
    <property type="protein sequence ID" value="PWF24471.1"/>
    <property type="molecule type" value="Genomic_DNA"/>
</dbReference>
<evidence type="ECO:0000256" key="6">
    <source>
        <dbReference type="ARBA" id="ARBA00022898"/>
    </source>
</evidence>
<dbReference type="InterPro" id="IPR020578">
    <property type="entry name" value="Aminotrans_V_PyrdxlP_BS"/>
</dbReference>
<dbReference type="GO" id="GO:0031071">
    <property type="term" value="F:cysteine desulfurase activity"/>
    <property type="evidence" value="ECO:0007669"/>
    <property type="project" value="UniProtKB-EC"/>
</dbReference>
<dbReference type="Proteomes" id="UP000245283">
    <property type="component" value="Unassembled WGS sequence"/>
</dbReference>
<evidence type="ECO:0000313" key="12">
    <source>
        <dbReference type="EMBL" id="PWF24471.1"/>
    </source>
</evidence>
<dbReference type="OrthoDB" id="9808002at2"/>
<dbReference type="Gene3D" id="1.10.260.50">
    <property type="match status" value="1"/>
</dbReference>
<keyword evidence="4" id="KW-0808">Transferase</keyword>